<dbReference type="RefSeq" id="YP_007006155.1">
    <property type="nucleotide sequence ID" value="NC_019516.2"/>
</dbReference>
<dbReference type="EMBL" id="JQ245707">
    <property type="protein sequence ID" value="AEZ65741.1"/>
    <property type="molecule type" value="Genomic_DNA"/>
</dbReference>
<evidence type="ECO:0000313" key="1">
    <source>
        <dbReference type="EMBL" id="AEZ65741.1"/>
    </source>
</evidence>
<dbReference type="KEGG" id="vg:14013948"/>
<dbReference type="GeneID" id="14013948"/>
<name>H6WG17_9CAUD</name>
<protein>
    <submittedName>
        <fullName evidence="1">Uncharacterized protein</fullName>
    </submittedName>
</protein>
<reference evidence="1 2" key="1">
    <citation type="journal article" date="2012" name="Proc. Natl. Acad. Sci. U.S.A.">
        <title>A novel lineage of myoviruses infecting cyanobacteria is widespread in the oceans.</title>
        <authorList>
            <person name="Sabehi G."/>
            <person name="Shaulov L."/>
            <person name="Silver D.H."/>
            <person name="Yanai I."/>
            <person name="Harel A."/>
            <person name="Lindell D."/>
        </authorList>
    </citation>
    <scope>NUCLEOTIDE SEQUENCE [LARGE SCALE GENOMIC DNA]</scope>
</reference>
<evidence type="ECO:0000313" key="2">
    <source>
        <dbReference type="Proteomes" id="UP000007178"/>
    </source>
</evidence>
<keyword evidence="2" id="KW-1185">Reference proteome</keyword>
<dbReference type="Proteomes" id="UP000007178">
    <property type="component" value="Segment"/>
</dbReference>
<proteinExistence type="predicted"/>
<accession>H6WG17</accession>
<organism evidence="1 2">
    <name type="scientific">Cyanophage S-TIM5</name>
    <dbReference type="NCBI Taxonomy" id="1137745"/>
    <lineage>
        <taxon>Viruses</taxon>
        <taxon>Duplodnaviria</taxon>
        <taxon>Heunggongvirae</taxon>
        <taxon>Uroviricota</taxon>
        <taxon>Caudoviricetes</taxon>
        <taxon>Aurunvirus</taxon>
        <taxon>Aurunvirus STIM5</taxon>
    </lineage>
</organism>
<sequence>MPRIHKNFSEFGADAQQMLIDQIQTIDLEKIGPKSIAHVGKTLIGLIKQSHRFQEETDEDVRDNWIAIRELSHIILVEILNKYKELSAMGEIPEWERANVMGVLTEITKVCHEEAKRDELSELNSGSRIDESTLDELLGL</sequence>